<evidence type="ECO:0000313" key="6">
    <source>
        <dbReference type="Proteomes" id="UP001353858"/>
    </source>
</evidence>
<dbReference type="Pfam" id="PF02752">
    <property type="entry name" value="Arrestin_C"/>
    <property type="match status" value="1"/>
</dbReference>
<proteinExistence type="inferred from homology"/>
<evidence type="ECO:0000259" key="4">
    <source>
        <dbReference type="Pfam" id="PF02752"/>
    </source>
</evidence>
<protein>
    <recommendedName>
        <fullName evidence="7">Arrestin domain-containing protein 3</fullName>
    </recommendedName>
</protein>
<dbReference type="GO" id="GO:0015031">
    <property type="term" value="P:protein transport"/>
    <property type="evidence" value="ECO:0007669"/>
    <property type="project" value="TreeGrafter"/>
</dbReference>
<feature type="domain" description="Arrestin C-terminal-like" evidence="4">
    <location>
        <begin position="162"/>
        <end position="262"/>
    </location>
</feature>
<sequence>MGELCEIFLDQDVYQPGETVTGKIMCNFDTENQVNGIRVLMKGRAKVYWKEGRYTVYQDDKMYFEFETALVDNETTFAPGLYEYPISFELPNALPSSMEETHGNVRYKVQAVIDRPWSFDHVCRLPFTVYSVNNLNEMEDLNQPTQSVEEKIPFALFGQSPPIKVLVNLPQSCYAPNDTVSFFVKIINESAVCIEDVRFRIIQGYTFYARNRSTQHISYISEECANTDFEVKGESEGQWNLEITVPADIFIGVLDDCDVIKIFGSYGEKYVFRFLTPILLLTCHWCLVLEIKIETLFRNVFT</sequence>
<evidence type="ECO:0000259" key="3">
    <source>
        <dbReference type="Pfam" id="PF00339"/>
    </source>
</evidence>
<feature type="domain" description="Arrestin-like N-terminal" evidence="3">
    <location>
        <begin position="5"/>
        <end position="136"/>
    </location>
</feature>
<dbReference type="PANTHER" id="PTHR11188:SF176">
    <property type="entry name" value="ARRESTIN DOMAIN-CONTAINING PROTEIN 1"/>
    <property type="match status" value="1"/>
</dbReference>
<dbReference type="Proteomes" id="UP001353858">
    <property type="component" value="Unassembled WGS sequence"/>
</dbReference>
<dbReference type="InterPro" id="IPR050357">
    <property type="entry name" value="Arrestin_domain-protein"/>
</dbReference>
<dbReference type="AlphaFoldDB" id="A0AAN7SGL8"/>
<reference evidence="6" key="1">
    <citation type="submission" date="2023-01" db="EMBL/GenBank/DDBJ databases">
        <title>Key to firefly adult light organ development and bioluminescence: homeobox transcription factors regulate luciferase expression and transportation to peroxisome.</title>
        <authorList>
            <person name="Fu X."/>
        </authorList>
    </citation>
    <scope>NUCLEOTIDE SEQUENCE [LARGE SCALE GENOMIC DNA]</scope>
</reference>
<comment type="caution">
    <text evidence="5">The sequence shown here is derived from an EMBL/GenBank/DDBJ whole genome shotgun (WGS) entry which is preliminary data.</text>
</comment>
<dbReference type="GO" id="GO:0005737">
    <property type="term" value="C:cytoplasm"/>
    <property type="evidence" value="ECO:0007669"/>
    <property type="project" value="TreeGrafter"/>
</dbReference>
<keyword evidence="6" id="KW-1185">Reference proteome</keyword>
<dbReference type="InterPro" id="IPR014752">
    <property type="entry name" value="Arrestin-like_C"/>
</dbReference>
<comment type="similarity">
    <text evidence="1">Belongs to the arrestin family.</text>
</comment>
<evidence type="ECO:0000256" key="1">
    <source>
        <dbReference type="ARBA" id="ARBA00005298"/>
    </source>
</evidence>
<dbReference type="Gene3D" id="2.60.40.640">
    <property type="match status" value="2"/>
</dbReference>
<evidence type="ECO:0000313" key="5">
    <source>
        <dbReference type="EMBL" id="KAK4878849.1"/>
    </source>
</evidence>
<evidence type="ECO:0000256" key="2">
    <source>
        <dbReference type="ARBA" id="ARBA00022606"/>
    </source>
</evidence>
<dbReference type="EMBL" id="JARPUR010000004">
    <property type="protein sequence ID" value="KAK4878849.1"/>
    <property type="molecule type" value="Genomic_DNA"/>
</dbReference>
<dbReference type="InterPro" id="IPR011021">
    <property type="entry name" value="Arrestin-like_N"/>
</dbReference>
<evidence type="ECO:0008006" key="7">
    <source>
        <dbReference type="Google" id="ProtNLM"/>
    </source>
</evidence>
<dbReference type="InterPro" id="IPR011022">
    <property type="entry name" value="Arrestin_C-like"/>
</dbReference>
<accession>A0AAN7SGL8</accession>
<dbReference type="SUPFAM" id="SSF81296">
    <property type="entry name" value="E set domains"/>
    <property type="match status" value="2"/>
</dbReference>
<gene>
    <name evidence="5" type="ORF">RN001_011355</name>
</gene>
<organism evidence="5 6">
    <name type="scientific">Aquatica leii</name>
    <dbReference type="NCBI Taxonomy" id="1421715"/>
    <lineage>
        <taxon>Eukaryota</taxon>
        <taxon>Metazoa</taxon>
        <taxon>Ecdysozoa</taxon>
        <taxon>Arthropoda</taxon>
        <taxon>Hexapoda</taxon>
        <taxon>Insecta</taxon>
        <taxon>Pterygota</taxon>
        <taxon>Neoptera</taxon>
        <taxon>Endopterygota</taxon>
        <taxon>Coleoptera</taxon>
        <taxon>Polyphaga</taxon>
        <taxon>Elateriformia</taxon>
        <taxon>Elateroidea</taxon>
        <taxon>Lampyridae</taxon>
        <taxon>Luciolinae</taxon>
        <taxon>Aquatica</taxon>
    </lineage>
</organism>
<dbReference type="InterPro" id="IPR014756">
    <property type="entry name" value="Ig_E-set"/>
</dbReference>
<name>A0AAN7SGL8_9COLE</name>
<dbReference type="Pfam" id="PF00339">
    <property type="entry name" value="Arrestin_N"/>
    <property type="match status" value="1"/>
</dbReference>
<dbReference type="PANTHER" id="PTHR11188">
    <property type="entry name" value="ARRESTIN DOMAIN CONTAINING PROTEIN"/>
    <property type="match status" value="1"/>
</dbReference>
<keyword evidence="2" id="KW-0716">Sensory transduction</keyword>